<dbReference type="EMBL" id="CP134186">
    <property type="protein sequence ID" value="WPA99651.1"/>
    <property type="molecule type" value="Genomic_DNA"/>
</dbReference>
<keyword evidence="3" id="KW-0274">FAD</keyword>
<evidence type="ECO:0000313" key="6">
    <source>
        <dbReference type="EMBL" id="PIA99925.1"/>
    </source>
</evidence>
<dbReference type="Pfam" id="PF21274">
    <property type="entry name" value="Rng_hyd_C"/>
    <property type="match status" value="1"/>
</dbReference>
<dbReference type="EMBL" id="LKMD01000101">
    <property type="protein sequence ID" value="PIA99925.1"/>
    <property type="molecule type" value="Genomic_DNA"/>
</dbReference>
<dbReference type="Gene3D" id="3.40.30.120">
    <property type="match status" value="1"/>
</dbReference>
<organism evidence="6 8">
    <name type="scientific">Cercospora beticola</name>
    <name type="common">Sugarbeet leaf spot fungus</name>
    <dbReference type="NCBI Taxonomy" id="122368"/>
    <lineage>
        <taxon>Eukaryota</taxon>
        <taxon>Fungi</taxon>
        <taxon>Dikarya</taxon>
        <taxon>Ascomycota</taxon>
        <taxon>Pezizomycotina</taxon>
        <taxon>Dothideomycetes</taxon>
        <taxon>Dothideomycetidae</taxon>
        <taxon>Mycosphaerellales</taxon>
        <taxon>Mycosphaerellaceae</taxon>
        <taxon>Cercospora</taxon>
    </lineage>
</organism>
<dbReference type="PANTHER" id="PTHR43004">
    <property type="entry name" value="TRK SYSTEM POTASSIUM UPTAKE PROTEIN"/>
    <property type="match status" value="1"/>
</dbReference>
<dbReference type="Gene3D" id="3.50.50.60">
    <property type="entry name" value="FAD/NAD(P)-binding domain"/>
    <property type="match status" value="1"/>
</dbReference>
<keyword evidence="4" id="KW-0560">Oxidoreductase</keyword>
<dbReference type="GO" id="GO:0071949">
    <property type="term" value="F:FAD binding"/>
    <property type="evidence" value="ECO:0007669"/>
    <property type="project" value="InterPro"/>
</dbReference>
<dbReference type="AlphaFoldDB" id="A0A2G5I547"/>
<comment type="cofactor">
    <cofactor evidence="1">
        <name>FAD</name>
        <dbReference type="ChEBI" id="CHEBI:57692"/>
    </cofactor>
</comment>
<dbReference type="Proteomes" id="UP000230605">
    <property type="component" value="Chromosome 3"/>
</dbReference>
<proteinExistence type="predicted"/>
<evidence type="ECO:0000256" key="3">
    <source>
        <dbReference type="ARBA" id="ARBA00022827"/>
    </source>
</evidence>
<name>A0A2G5I547_CERBT</name>
<sequence>MTTNPEVIIVGGGAVGLAAACELAIKNVSVTILERESGPAAPWKNEKLGFRELFVPAIEHLYRRGLLNDMFRNEERPQTMPEKKGGFEFAGHFAGMMINGNDVNYSHWDDTHLPGPACVPGSSTLGHIENVLRARAEQLKVPILTGKNVTGIEDTDSGVKVFCGEETFEAQYLVGCDGGRSTIRKKAGIPFIGTEPEFTGYAVHCKLDNPFLLKPGFNRCPNGGLYIMAGPQHIYAVDHDISFDRDQEVTAEHFQKVLRKLSGTNVVVEQVVLASAFTDRCRQAEQYRKGRVFLAGDAAHIYPPFSAQGLNCGYIDAVNLGWKLAALVKGYATPGLIDTYQQEQHPMAARVLDWVRAQIVTLRPDAHGRAVGNVMREFLYTEAGVTYCIGRQWGLDVRYEIGEGHKLVGRSALDYELDDGSRLGTKLGAANFTLVAFGDCSSELTSSVNELNPVLGFCRAKGEEKSGLQGVLVRPDGIVSWASADALNIETIKASLERWVALPAAVEKFESVSYEANQLSNIQTPLTTTVRSNIGRVFGKDGEKYTGLPTVVTEVPATADA</sequence>
<dbReference type="InterPro" id="IPR036188">
    <property type="entry name" value="FAD/NAD-bd_sf"/>
</dbReference>
<dbReference type="Pfam" id="PF01494">
    <property type="entry name" value="FAD_binding_3"/>
    <property type="match status" value="1"/>
</dbReference>
<evidence type="ECO:0000313" key="7">
    <source>
        <dbReference type="EMBL" id="WPA99651.1"/>
    </source>
</evidence>
<feature type="domain" description="FAD-binding" evidence="5">
    <location>
        <begin position="6"/>
        <end position="354"/>
    </location>
</feature>
<evidence type="ECO:0000256" key="4">
    <source>
        <dbReference type="ARBA" id="ARBA00023002"/>
    </source>
</evidence>
<dbReference type="Proteomes" id="UP001302367">
    <property type="component" value="Chromosome 3"/>
</dbReference>
<keyword evidence="6" id="KW-0503">Monooxygenase</keyword>
<evidence type="ECO:0000259" key="5">
    <source>
        <dbReference type="Pfam" id="PF01494"/>
    </source>
</evidence>
<dbReference type="InterPro" id="IPR050641">
    <property type="entry name" value="RIFMO-like"/>
</dbReference>
<evidence type="ECO:0000256" key="2">
    <source>
        <dbReference type="ARBA" id="ARBA00022630"/>
    </source>
</evidence>
<gene>
    <name evidence="6" type="ORF">CB0940_02511</name>
    <name evidence="7" type="ORF">RHO25_004269</name>
</gene>
<dbReference type="GO" id="GO:0016709">
    <property type="term" value="F:oxidoreductase activity, acting on paired donors, with incorporation or reduction of molecular oxygen, NAD(P)H as one donor, and incorporation of one atom of oxygen"/>
    <property type="evidence" value="ECO:0007669"/>
    <property type="project" value="UniProtKB-ARBA"/>
</dbReference>
<evidence type="ECO:0000256" key="1">
    <source>
        <dbReference type="ARBA" id="ARBA00001974"/>
    </source>
</evidence>
<dbReference type="OrthoDB" id="2096480at2759"/>
<evidence type="ECO:0000313" key="8">
    <source>
        <dbReference type="Proteomes" id="UP000230605"/>
    </source>
</evidence>
<dbReference type="SUPFAM" id="SSF51905">
    <property type="entry name" value="FAD/NAD(P)-binding domain"/>
    <property type="match status" value="1"/>
</dbReference>
<dbReference type="InterPro" id="IPR002938">
    <property type="entry name" value="FAD-bd"/>
</dbReference>
<protein>
    <submittedName>
        <fullName evidence="6">Anhydrotetracycline monooxygenase</fullName>
    </submittedName>
</protein>
<evidence type="ECO:0000313" key="9">
    <source>
        <dbReference type="Proteomes" id="UP001302367"/>
    </source>
</evidence>
<accession>A0A2G5I547</accession>
<dbReference type="Gene3D" id="3.30.70.2450">
    <property type="match status" value="1"/>
</dbReference>
<keyword evidence="2" id="KW-0285">Flavoprotein</keyword>
<reference evidence="6 8" key="1">
    <citation type="submission" date="2015-10" db="EMBL/GenBank/DDBJ databases">
        <title>The cercosporin biosynthetic gene cluster was horizontally transferred to several fungal lineages and shown to be expanded in Cercospora beticola based on microsynteny with recipient genomes.</title>
        <authorList>
            <person name="De Jonge R."/>
            <person name="Ebert M.K."/>
            <person name="Suttle J.C."/>
            <person name="Jurick Ii W.M."/>
            <person name="Secor G.A."/>
            <person name="Thomma B.P."/>
            <person name="Van De Peer Y."/>
            <person name="Bolton M.D."/>
        </authorList>
    </citation>
    <scope>NUCLEOTIDE SEQUENCE [LARGE SCALE GENOMIC DNA]</scope>
    <source>
        <strain evidence="6 8">09-40</strain>
    </source>
</reference>
<dbReference type="PANTHER" id="PTHR43004:SF19">
    <property type="entry name" value="BINDING MONOOXYGENASE, PUTATIVE (JCVI)-RELATED"/>
    <property type="match status" value="1"/>
</dbReference>
<keyword evidence="9" id="KW-1185">Reference proteome</keyword>
<dbReference type="PRINTS" id="PR00420">
    <property type="entry name" value="RNGMNOXGNASE"/>
</dbReference>
<reference evidence="7 9" key="2">
    <citation type="submission" date="2023-09" db="EMBL/GenBank/DDBJ databases">
        <title>Complete-Gapless Cercospora beticola genome.</title>
        <authorList>
            <person name="Wyatt N.A."/>
            <person name="Spanner R.E."/>
            <person name="Bolton M.D."/>
        </authorList>
    </citation>
    <scope>NUCLEOTIDE SEQUENCE [LARGE SCALE GENOMIC DNA]</scope>
    <source>
        <strain evidence="7">Cb09-40</strain>
    </source>
</reference>